<protein>
    <submittedName>
        <fullName evidence="2">Checkpoint kinase 1</fullName>
    </submittedName>
</protein>
<evidence type="ECO:0000313" key="3">
    <source>
        <dbReference type="Proteomes" id="UP000034154"/>
    </source>
</evidence>
<dbReference type="PROSITE" id="PS50011">
    <property type="entry name" value="PROTEIN_KINASE_DOM"/>
    <property type="match status" value="1"/>
</dbReference>
<dbReference type="GO" id="GO:0005524">
    <property type="term" value="F:ATP binding"/>
    <property type="evidence" value="ECO:0007669"/>
    <property type="project" value="InterPro"/>
</dbReference>
<comment type="caution">
    <text evidence="2">The sequence shown here is derived from an EMBL/GenBank/DDBJ whole genome shotgun (WGS) entry which is preliminary data.</text>
</comment>
<sequence length="477" mass="54185">MTNSSTLHISHIEPFSRRRWMPNLLAGSPNKRIVLPGVCSSIACKTFDQKRASSSLSLWEKWFFFEAEIDLLDGKGPQQVLINKASAKKWLVVHDENDKIQDVAKAFFACPDVKNAQKRLFFYTQAAPAMRNAETFETLSKIQESSNLSEEELQEILDFTKQNHAAYTERCWKSGMDYLQIRPRESGLVRSLLFFADGTVILKLNRSAFDHQIGSGSFSTVKPAFDLVHQKMLALATSLHPNRYSCSKSRDKKGYDSYCRIKPDERDHIVGIHGSIEGIKKSGSKRTFVLIMDKARCDLSHALDERISKATKKIWAQEFLEGLSAIHDAGIIHKDIKPENILIDTKDALRIADFGLSIPKKESHLKGGSPYYMSPEQLNGKEKADQRDDIWSAGFVLLSLLGEEISSFIRQDLEEIDDETELNERGWILIDDEDFDAQRALNPEGAKLALLVADMLQYSRHKRPTAKQVLRRLQKIL</sequence>
<dbReference type="InterPro" id="IPR000719">
    <property type="entry name" value="Prot_kinase_dom"/>
</dbReference>
<accession>A0A0G1M9U3</accession>
<dbReference type="PANTHER" id="PTHR44167:SF24">
    <property type="entry name" value="SERINE_THREONINE-PROTEIN KINASE CHK2"/>
    <property type="match status" value="1"/>
</dbReference>
<organism evidence="2 3">
    <name type="scientific">Candidatus Uhrbacteria bacterium GW2011_GWF2_44_350</name>
    <dbReference type="NCBI Taxonomy" id="1619000"/>
    <lineage>
        <taxon>Bacteria</taxon>
        <taxon>Candidatus Uhriibacteriota</taxon>
    </lineage>
</organism>
<dbReference type="SUPFAM" id="SSF56112">
    <property type="entry name" value="Protein kinase-like (PK-like)"/>
    <property type="match status" value="1"/>
</dbReference>
<dbReference type="PANTHER" id="PTHR44167">
    <property type="entry name" value="OVARIAN-SPECIFIC SERINE/THREONINE-PROTEIN KINASE LOK-RELATED"/>
    <property type="match status" value="1"/>
</dbReference>
<feature type="domain" description="Protein kinase" evidence="1">
    <location>
        <begin position="207"/>
        <end position="477"/>
    </location>
</feature>
<keyword evidence="2" id="KW-0418">Kinase</keyword>
<dbReference type="Gene3D" id="1.10.510.10">
    <property type="entry name" value="Transferase(Phosphotransferase) domain 1"/>
    <property type="match status" value="1"/>
</dbReference>
<dbReference type="EMBL" id="LCJB01000071">
    <property type="protein sequence ID" value="KKT68679.1"/>
    <property type="molecule type" value="Genomic_DNA"/>
</dbReference>
<dbReference type="Proteomes" id="UP000034154">
    <property type="component" value="Unassembled WGS sequence"/>
</dbReference>
<reference evidence="2 3" key="1">
    <citation type="journal article" date="2015" name="Nature">
        <title>rRNA introns, odd ribosomes, and small enigmatic genomes across a large radiation of phyla.</title>
        <authorList>
            <person name="Brown C.T."/>
            <person name="Hug L.A."/>
            <person name="Thomas B.C."/>
            <person name="Sharon I."/>
            <person name="Castelle C.J."/>
            <person name="Singh A."/>
            <person name="Wilkins M.J."/>
            <person name="Williams K.H."/>
            <person name="Banfield J.F."/>
        </authorList>
    </citation>
    <scope>NUCLEOTIDE SEQUENCE [LARGE SCALE GENOMIC DNA]</scope>
</reference>
<evidence type="ECO:0000259" key="1">
    <source>
        <dbReference type="PROSITE" id="PS50011"/>
    </source>
</evidence>
<evidence type="ECO:0000313" key="2">
    <source>
        <dbReference type="EMBL" id="KKT68679.1"/>
    </source>
</evidence>
<dbReference type="PROSITE" id="PS00108">
    <property type="entry name" value="PROTEIN_KINASE_ST"/>
    <property type="match status" value="1"/>
</dbReference>
<gene>
    <name evidence="2" type="ORF">UW63_C0071G0002</name>
</gene>
<name>A0A0G1M9U3_9BACT</name>
<proteinExistence type="predicted"/>
<keyword evidence="2" id="KW-0808">Transferase</keyword>
<dbReference type="Pfam" id="PF00069">
    <property type="entry name" value="Pkinase"/>
    <property type="match status" value="1"/>
</dbReference>
<dbReference type="InterPro" id="IPR008271">
    <property type="entry name" value="Ser/Thr_kinase_AS"/>
</dbReference>
<dbReference type="AlphaFoldDB" id="A0A0G1M9U3"/>
<dbReference type="GO" id="GO:0004674">
    <property type="term" value="F:protein serine/threonine kinase activity"/>
    <property type="evidence" value="ECO:0007669"/>
    <property type="project" value="TreeGrafter"/>
</dbReference>
<dbReference type="SMART" id="SM00220">
    <property type="entry name" value="S_TKc"/>
    <property type="match status" value="1"/>
</dbReference>
<dbReference type="InterPro" id="IPR011009">
    <property type="entry name" value="Kinase-like_dom_sf"/>
</dbReference>